<proteinExistence type="predicted"/>
<dbReference type="GO" id="GO:0016758">
    <property type="term" value="F:hexosyltransferase activity"/>
    <property type="evidence" value="ECO:0007669"/>
    <property type="project" value="UniProtKB-ARBA"/>
</dbReference>
<reference evidence="3 4" key="1">
    <citation type="submission" date="2019-09" db="EMBL/GenBank/DDBJ databases">
        <authorList>
            <person name="Chandra G."/>
            <person name="Truman W A."/>
        </authorList>
    </citation>
    <scope>NUCLEOTIDE SEQUENCE [LARGE SCALE GENOMIC DNA]</scope>
    <source>
        <strain evidence="3">PS685</strain>
    </source>
</reference>
<dbReference type="AlphaFoldDB" id="A0A5E6Z8D5"/>
<keyword evidence="1" id="KW-0472">Membrane</keyword>
<sequence>MSNSIVVSVVCTTYNQQAYIAQAVDSFLAQRLSVPYEIIIHDDASTDGTREILKSYAERYPDVIKVIQQQTNKYSTGQRVFDIALSYARGEYIAPCEGDDFWCEPLKLEKQLAFLKKNTDYGAVFTDTNVLNQSTQSTALNHDASRGYLPPAGDVKADLVRGNPYKSCSVLLRAEALKGYHQHADFLKAKMLDYILWLHVAQNYKIGYLNESMATYRVLPQSASHFIAHDGKIKFEKSAYKVAAYFNKHFGNIVRKDELKSAYAHNMFVYFLKKRQFKTAAQHVRCDMYFAVQALAVVKRQMQALVRRW</sequence>
<dbReference type="Gene3D" id="3.90.550.10">
    <property type="entry name" value="Spore Coat Polysaccharide Biosynthesis Protein SpsA, Chain A"/>
    <property type="match status" value="1"/>
</dbReference>
<name>A0A5E6Z8D5_PSEFL</name>
<dbReference type="SUPFAM" id="SSF53448">
    <property type="entry name" value="Nucleotide-diphospho-sugar transferases"/>
    <property type="match status" value="1"/>
</dbReference>
<dbReference type="PANTHER" id="PTHR22916">
    <property type="entry name" value="GLYCOSYLTRANSFERASE"/>
    <property type="match status" value="1"/>
</dbReference>
<evidence type="ECO:0000313" key="3">
    <source>
        <dbReference type="EMBL" id="VVN60677.1"/>
    </source>
</evidence>
<dbReference type="RefSeq" id="WP_095002798.1">
    <property type="nucleotide sequence ID" value="NZ_CABVHO010000049.1"/>
</dbReference>
<dbReference type="Pfam" id="PF00535">
    <property type="entry name" value="Glycos_transf_2"/>
    <property type="match status" value="1"/>
</dbReference>
<keyword evidence="1" id="KW-1003">Cell membrane</keyword>
<keyword evidence="1" id="KW-0997">Cell inner membrane</keyword>
<dbReference type="InterPro" id="IPR029044">
    <property type="entry name" value="Nucleotide-diphossugar_trans"/>
</dbReference>
<organism evidence="3 4">
    <name type="scientific">Pseudomonas fluorescens</name>
    <dbReference type="NCBI Taxonomy" id="294"/>
    <lineage>
        <taxon>Bacteria</taxon>
        <taxon>Pseudomonadati</taxon>
        <taxon>Pseudomonadota</taxon>
        <taxon>Gammaproteobacteria</taxon>
        <taxon>Pseudomonadales</taxon>
        <taxon>Pseudomonadaceae</taxon>
        <taxon>Pseudomonas</taxon>
    </lineage>
</organism>
<gene>
    <name evidence="3" type="ORF">PS685_03492</name>
</gene>
<feature type="domain" description="Glycosyltransferase 2-like" evidence="2">
    <location>
        <begin position="8"/>
        <end position="124"/>
    </location>
</feature>
<dbReference type="PANTHER" id="PTHR22916:SF3">
    <property type="entry name" value="UDP-GLCNAC:BETAGAL BETA-1,3-N-ACETYLGLUCOSAMINYLTRANSFERASE-LIKE PROTEIN 1"/>
    <property type="match status" value="1"/>
</dbReference>
<evidence type="ECO:0000256" key="1">
    <source>
        <dbReference type="ARBA" id="ARBA00022519"/>
    </source>
</evidence>
<protein>
    <recommendedName>
        <fullName evidence="2">Glycosyltransferase 2-like domain-containing protein</fullName>
    </recommendedName>
</protein>
<evidence type="ECO:0000259" key="2">
    <source>
        <dbReference type="Pfam" id="PF00535"/>
    </source>
</evidence>
<dbReference type="OrthoDB" id="9802649at2"/>
<dbReference type="Proteomes" id="UP000326437">
    <property type="component" value="Unassembled WGS sequence"/>
</dbReference>
<dbReference type="InterPro" id="IPR001173">
    <property type="entry name" value="Glyco_trans_2-like"/>
</dbReference>
<dbReference type="EMBL" id="CABVHO010000049">
    <property type="protein sequence ID" value="VVN60677.1"/>
    <property type="molecule type" value="Genomic_DNA"/>
</dbReference>
<accession>A0A5E6Z8D5</accession>
<evidence type="ECO:0000313" key="4">
    <source>
        <dbReference type="Proteomes" id="UP000326437"/>
    </source>
</evidence>